<name>A0A7I4BCU5_PHYPA</name>
<proteinExistence type="inferred from homology"/>
<dbReference type="PROSITE" id="PS00486">
    <property type="entry name" value="DNA_MISMATCH_REPAIR_2"/>
    <property type="match status" value="1"/>
</dbReference>
<comment type="function">
    <text evidence="7">Component of the post-replicative DNA mismatch repair system (MMR).</text>
</comment>
<comment type="similarity">
    <text evidence="1 7">Belongs to the DNA mismatch repair MutS family.</text>
</comment>
<dbReference type="Proteomes" id="UP000006727">
    <property type="component" value="Chromosome 18"/>
</dbReference>
<dbReference type="GO" id="GO:0140664">
    <property type="term" value="F:ATP-dependent DNA damage sensor activity"/>
    <property type="evidence" value="ECO:0007669"/>
    <property type="project" value="InterPro"/>
</dbReference>
<dbReference type="SUPFAM" id="SSF55271">
    <property type="entry name" value="DNA repair protein MutS, domain I"/>
    <property type="match status" value="1"/>
</dbReference>
<keyword evidence="4" id="KW-0067">ATP-binding</keyword>
<keyword evidence="6 7" id="KW-0234">DNA repair</keyword>
<keyword evidence="11" id="KW-1185">Reference proteome</keyword>
<evidence type="ECO:0000259" key="9">
    <source>
        <dbReference type="PROSITE" id="PS00486"/>
    </source>
</evidence>
<dbReference type="FunFam" id="1.10.1420.10:FF:000005">
    <property type="entry name" value="DNA mismatch repair protein"/>
    <property type="match status" value="1"/>
</dbReference>
<dbReference type="Gene3D" id="3.40.1170.10">
    <property type="entry name" value="DNA repair protein MutS, domain I"/>
    <property type="match status" value="1"/>
</dbReference>
<protein>
    <recommendedName>
        <fullName evidence="9">DNA mismatch repair proteins mutS family domain-containing protein</fullName>
    </recommendedName>
</protein>
<keyword evidence="5 7" id="KW-0238">DNA-binding</keyword>
<reference evidence="10 11" key="1">
    <citation type="journal article" date="2008" name="Science">
        <title>The Physcomitrella genome reveals evolutionary insights into the conquest of land by plants.</title>
        <authorList>
            <person name="Rensing S."/>
            <person name="Lang D."/>
            <person name="Zimmer A."/>
            <person name="Terry A."/>
            <person name="Salamov A."/>
            <person name="Shapiro H."/>
            <person name="Nishiyama T."/>
            <person name="Perroud P.-F."/>
            <person name="Lindquist E."/>
            <person name="Kamisugi Y."/>
            <person name="Tanahashi T."/>
            <person name="Sakakibara K."/>
            <person name="Fujita T."/>
            <person name="Oishi K."/>
            <person name="Shin-I T."/>
            <person name="Kuroki Y."/>
            <person name="Toyoda A."/>
            <person name="Suzuki Y."/>
            <person name="Hashimoto A."/>
            <person name="Yamaguchi K."/>
            <person name="Sugano A."/>
            <person name="Kohara Y."/>
            <person name="Fujiyama A."/>
            <person name="Anterola A."/>
            <person name="Aoki S."/>
            <person name="Ashton N."/>
            <person name="Barbazuk W.B."/>
            <person name="Barker E."/>
            <person name="Bennetzen J."/>
            <person name="Bezanilla M."/>
            <person name="Blankenship R."/>
            <person name="Cho S.H."/>
            <person name="Dutcher S."/>
            <person name="Estelle M."/>
            <person name="Fawcett J.A."/>
            <person name="Gundlach H."/>
            <person name="Hanada K."/>
            <person name="Heyl A."/>
            <person name="Hicks K.A."/>
            <person name="Hugh J."/>
            <person name="Lohr M."/>
            <person name="Mayer K."/>
            <person name="Melkozernov A."/>
            <person name="Murata T."/>
            <person name="Nelson D."/>
            <person name="Pils B."/>
            <person name="Prigge M."/>
            <person name="Reiss B."/>
            <person name="Renner T."/>
            <person name="Rombauts S."/>
            <person name="Rushton P."/>
            <person name="Sanderfoot A."/>
            <person name="Schween G."/>
            <person name="Shiu S.-H."/>
            <person name="Stueber K."/>
            <person name="Theodoulou F.L."/>
            <person name="Tu H."/>
            <person name="Van de Peer Y."/>
            <person name="Verrier P.J."/>
            <person name="Waters E."/>
            <person name="Wood A."/>
            <person name="Yang L."/>
            <person name="Cove D."/>
            <person name="Cuming A."/>
            <person name="Hasebe M."/>
            <person name="Lucas S."/>
            <person name="Mishler D.B."/>
            <person name="Reski R."/>
            <person name="Grigoriev I."/>
            <person name="Quatrano R.S."/>
            <person name="Boore J.L."/>
        </authorList>
    </citation>
    <scope>NUCLEOTIDE SEQUENCE [LARGE SCALE GENOMIC DNA]</scope>
    <source>
        <strain evidence="10 11">cv. Gransden 2004</strain>
    </source>
</reference>
<dbReference type="InterPro" id="IPR036187">
    <property type="entry name" value="DNA_mismatch_repair_MutS_sf"/>
</dbReference>
<dbReference type="SMART" id="SM00534">
    <property type="entry name" value="MUTSac"/>
    <property type="match status" value="1"/>
</dbReference>
<dbReference type="GO" id="GO:0030983">
    <property type="term" value="F:mismatched DNA binding"/>
    <property type="evidence" value="ECO:0007669"/>
    <property type="project" value="InterPro"/>
</dbReference>
<dbReference type="Gramene" id="Pp3c18_14120V3.3">
    <property type="protein sequence ID" value="Pp3c18_14120V3.3"/>
    <property type="gene ID" value="Pp3c18_14120"/>
</dbReference>
<accession>A0A7I4BCU5</accession>
<dbReference type="SMART" id="SM00533">
    <property type="entry name" value="MUTSd"/>
    <property type="match status" value="1"/>
</dbReference>
<feature type="compositionally biased region" description="Polar residues" evidence="8">
    <location>
        <begin position="1"/>
        <end position="32"/>
    </location>
</feature>
<dbReference type="SUPFAM" id="SSF52540">
    <property type="entry name" value="P-loop containing nucleoside triphosphate hydrolases"/>
    <property type="match status" value="1"/>
</dbReference>
<organism evidence="10 11">
    <name type="scientific">Physcomitrium patens</name>
    <name type="common">Spreading-leaved earth moss</name>
    <name type="synonym">Physcomitrella patens</name>
    <dbReference type="NCBI Taxonomy" id="3218"/>
    <lineage>
        <taxon>Eukaryota</taxon>
        <taxon>Viridiplantae</taxon>
        <taxon>Streptophyta</taxon>
        <taxon>Embryophyta</taxon>
        <taxon>Bryophyta</taxon>
        <taxon>Bryophytina</taxon>
        <taxon>Bryopsida</taxon>
        <taxon>Funariidae</taxon>
        <taxon>Funariales</taxon>
        <taxon>Funariaceae</taxon>
        <taxon>Physcomitrium</taxon>
    </lineage>
</organism>
<dbReference type="PANTHER" id="PTHR11361">
    <property type="entry name" value="DNA MISMATCH REPAIR PROTEIN MUTS FAMILY MEMBER"/>
    <property type="match status" value="1"/>
</dbReference>
<dbReference type="EnsemblPlants" id="Pp3c18_14120V3.3">
    <property type="protein sequence ID" value="Pp3c18_14120V3.3"/>
    <property type="gene ID" value="Pp3c18_14120"/>
</dbReference>
<evidence type="ECO:0000313" key="10">
    <source>
        <dbReference type="EnsemblPlants" id="Pp3c18_14120V3.3"/>
    </source>
</evidence>
<dbReference type="InterPro" id="IPR016151">
    <property type="entry name" value="DNA_mismatch_repair_MutS_N"/>
</dbReference>
<dbReference type="GO" id="GO:0005524">
    <property type="term" value="F:ATP binding"/>
    <property type="evidence" value="ECO:0007669"/>
    <property type="project" value="UniProtKB-KW"/>
</dbReference>
<gene>
    <name evidence="10" type="primary">LOC112295183</name>
</gene>
<feature type="region of interest" description="Disordered" evidence="8">
    <location>
        <begin position="170"/>
        <end position="194"/>
    </location>
</feature>
<feature type="compositionally biased region" description="Basic and acidic residues" evidence="8">
    <location>
        <begin position="183"/>
        <end position="194"/>
    </location>
</feature>
<keyword evidence="2 7" id="KW-0547">Nucleotide-binding</keyword>
<evidence type="ECO:0000256" key="3">
    <source>
        <dbReference type="ARBA" id="ARBA00022763"/>
    </source>
</evidence>
<feature type="domain" description="DNA mismatch repair proteins mutS family" evidence="9">
    <location>
        <begin position="948"/>
        <end position="964"/>
    </location>
</feature>
<dbReference type="Pfam" id="PF00488">
    <property type="entry name" value="MutS_V"/>
    <property type="match status" value="1"/>
</dbReference>
<dbReference type="Pfam" id="PF05188">
    <property type="entry name" value="MutS_II"/>
    <property type="match status" value="1"/>
</dbReference>
<dbReference type="NCBIfam" id="NF003810">
    <property type="entry name" value="PRK05399.1"/>
    <property type="match status" value="1"/>
</dbReference>
<evidence type="ECO:0000256" key="7">
    <source>
        <dbReference type="RuleBase" id="RU003756"/>
    </source>
</evidence>
<dbReference type="InterPro" id="IPR036678">
    <property type="entry name" value="MutS_con_dom_sf"/>
</dbReference>
<dbReference type="Pfam" id="PF01624">
    <property type="entry name" value="MutS_I"/>
    <property type="match status" value="1"/>
</dbReference>
<dbReference type="InterPro" id="IPR007861">
    <property type="entry name" value="DNA_mismatch_repair_MutS_clamp"/>
</dbReference>
<dbReference type="InterPro" id="IPR027417">
    <property type="entry name" value="P-loop_NTPase"/>
</dbReference>
<dbReference type="Gene3D" id="3.30.420.110">
    <property type="entry name" value="MutS, connector domain"/>
    <property type="match status" value="1"/>
</dbReference>
<evidence type="ECO:0000256" key="2">
    <source>
        <dbReference type="ARBA" id="ARBA00022741"/>
    </source>
</evidence>
<evidence type="ECO:0000256" key="1">
    <source>
        <dbReference type="ARBA" id="ARBA00006271"/>
    </source>
</evidence>
<dbReference type="Pfam" id="PF05192">
    <property type="entry name" value="MutS_III"/>
    <property type="match status" value="1"/>
</dbReference>
<reference evidence="10 11" key="2">
    <citation type="journal article" date="2018" name="Plant J.">
        <title>The Physcomitrella patens chromosome-scale assembly reveals moss genome structure and evolution.</title>
        <authorList>
            <person name="Lang D."/>
            <person name="Ullrich K.K."/>
            <person name="Murat F."/>
            <person name="Fuchs J."/>
            <person name="Jenkins J."/>
            <person name="Haas F.B."/>
            <person name="Piednoel M."/>
            <person name="Gundlach H."/>
            <person name="Van Bel M."/>
            <person name="Meyberg R."/>
            <person name="Vives C."/>
            <person name="Morata J."/>
            <person name="Symeonidi A."/>
            <person name="Hiss M."/>
            <person name="Muchero W."/>
            <person name="Kamisugi Y."/>
            <person name="Saleh O."/>
            <person name="Blanc G."/>
            <person name="Decker E.L."/>
            <person name="van Gessel N."/>
            <person name="Grimwood J."/>
            <person name="Hayes R.D."/>
            <person name="Graham S.W."/>
            <person name="Gunter L.E."/>
            <person name="McDaniel S.F."/>
            <person name="Hoernstein S.N.W."/>
            <person name="Larsson A."/>
            <person name="Li F.W."/>
            <person name="Perroud P.F."/>
            <person name="Phillips J."/>
            <person name="Ranjan P."/>
            <person name="Rokshar D.S."/>
            <person name="Rothfels C.J."/>
            <person name="Schneider L."/>
            <person name="Shu S."/>
            <person name="Stevenson D.W."/>
            <person name="Thummler F."/>
            <person name="Tillich M."/>
            <person name="Villarreal Aguilar J.C."/>
            <person name="Widiez T."/>
            <person name="Wong G.K."/>
            <person name="Wymore A."/>
            <person name="Zhang Y."/>
            <person name="Zimmer A.D."/>
            <person name="Quatrano R.S."/>
            <person name="Mayer K.F.X."/>
            <person name="Goodstein D."/>
            <person name="Casacuberta J.M."/>
            <person name="Vandepoele K."/>
            <person name="Reski R."/>
            <person name="Cuming A.C."/>
            <person name="Tuskan G.A."/>
            <person name="Maumus F."/>
            <person name="Salse J."/>
            <person name="Schmutz J."/>
            <person name="Rensing S.A."/>
        </authorList>
    </citation>
    <scope>NUCLEOTIDE SEQUENCE [LARGE SCALE GENOMIC DNA]</scope>
    <source>
        <strain evidence="10 11">cv. Gransden 2004</strain>
    </source>
</reference>
<dbReference type="InterPro" id="IPR045076">
    <property type="entry name" value="MutS"/>
</dbReference>
<dbReference type="SUPFAM" id="SSF53150">
    <property type="entry name" value="DNA repair protein MutS, domain II"/>
    <property type="match status" value="1"/>
</dbReference>
<evidence type="ECO:0000256" key="8">
    <source>
        <dbReference type="SAM" id="MobiDB-lite"/>
    </source>
</evidence>
<dbReference type="SUPFAM" id="SSF48334">
    <property type="entry name" value="DNA repair protein MutS, domain III"/>
    <property type="match status" value="1"/>
</dbReference>
<evidence type="ECO:0000256" key="5">
    <source>
        <dbReference type="ARBA" id="ARBA00023125"/>
    </source>
</evidence>
<dbReference type="PANTHER" id="PTHR11361:SF34">
    <property type="entry name" value="DNA MISMATCH REPAIR PROTEIN MSH1, MITOCHONDRIAL"/>
    <property type="match status" value="1"/>
</dbReference>
<evidence type="ECO:0000256" key="4">
    <source>
        <dbReference type="ARBA" id="ARBA00022840"/>
    </source>
</evidence>
<dbReference type="InterPro" id="IPR007696">
    <property type="entry name" value="DNA_mismatch_repair_MutS_core"/>
</dbReference>
<evidence type="ECO:0000313" key="11">
    <source>
        <dbReference type="Proteomes" id="UP000006727"/>
    </source>
</evidence>
<dbReference type="Gene3D" id="1.10.1420.10">
    <property type="match status" value="2"/>
</dbReference>
<dbReference type="Gene3D" id="3.40.50.300">
    <property type="entry name" value="P-loop containing nucleotide triphosphate hydrolases"/>
    <property type="match status" value="1"/>
</dbReference>
<dbReference type="Pfam" id="PF05190">
    <property type="entry name" value="MutS_IV"/>
    <property type="match status" value="1"/>
</dbReference>
<sequence length="1320" mass="146039">MTGNEEGLATSTPEPSSVNQVEEDATVTSSLVSGDELPSKYFKSSRKSRTEECTIPTRSPSTCNDDPSFSNLHPADVNPIDDLIGNENLDGLEVAQQSKLSSPTVGDGGLQPLNIGGTLLSRKKGKRRGTGDVQTTATRNIAHTVGDCEEQLSAAVATVINELYTCDIQPVRGPDSNDSSHGVQDEKQRRAKEQLHSSSVNLSFLSPMMRQYVETKRQRPKFLLLSRVGDFYEAFFEDAERLAHACNIRLSGVDGGKLLERKVPMAGVPYHKVDVYLRTLLKKGISVVKQDQVTAADTKGGTIIDRQVTAVLTPGTLLDEAMLEDSCSNFLVSIFPHADENGTWGLAYADISTGEFQATQGQGRSSLLHELQRLQPSEIIFPANVVCTVDKKTEILRPIGMPSEICYSSRPTSEFFPAAAEKRLHASFGEESLKAFGVPRSSHAIRAAGGLLGYIQETQKLSNEEIPLQSPSFYSTLDTMHMDDTVRKHLELLKTSRWDKAEGSLVWALDHSQTAMGSRLLRRWLLWPLIDHELICRRQDAVQVFFHNHEMRSEFRSKLAHVSDVERIAARIAWKRADSRDLLTLAQSIKCLPSLAELIEGASLNSYFVAASQIPTTAVQWANKVENMIAEELGNGLQSGKLVKEGVDPTLDVLRQKVQENMIWLEMYEEQERLRIGIPSLEVGFNKNSGHFISIRKNKLKEDCIPNDYQKLQSLKAEERFVTPELLNCESSLLAAEAKVFEREEELLRSLKEELVSLLEPVREYSQTVAALDVLCTFAELAVNRDYCRPHMLEKGREITIIEGRHPVVELSLPDDSRFVPNSVYLGFDVITEKIPATERYGLGEKLDGAEAMEELTVESEKWWPRADLVLLTGPNASGKSCYLRQLGLIQLIAQSGSFVPAKFARLSIADGVYTRVGAVDDLAAGQSTFRIEMVESANILNRATAHSLVLLDEVGRGTSSQEGGVIARAIIEYLSQIVRARTIFSTHYHDLHILDQDYPNVANYHFQATELDNGEVIFDHAVMPGYAIKSHAIAIGRSAGLPDWVCSRATELLALEEGLCASSDSCREQSDLDVPQTYENEVYEDRGNNESYDKNLAIGLDEVVKDANCSGEALASNKSLEYNEGRCIPNLKGLEEMESEDLDDDLDKTEGHMNGDATSHVSSKIPSSFDFPENIEQSIAMDQGSSDFVSSINLEGNGDGASESTGQHLQVQVEVQDQSEAHAIQEEKCYSREQLDEVWGQVYIALQNQPATQALLKQKGSLVSVSLLLDEFQVCVSASSLFVRKFQQPEHFATLESAFALVLHQPVHLRISARTDGSP</sequence>
<dbReference type="InterPro" id="IPR007860">
    <property type="entry name" value="DNA_mmatch_repair_MutS_con_dom"/>
</dbReference>
<keyword evidence="3 7" id="KW-0227">DNA damage</keyword>
<feature type="compositionally biased region" description="Polar residues" evidence="8">
    <location>
        <begin position="56"/>
        <end position="67"/>
    </location>
</feature>
<dbReference type="EMBL" id="ABEU02000018">
    <property type="status" value="NOT_ANNOTATED_CDS"/>
    <property type="molecule type" value="Genomic_DNA"/>
</dbReference>
<dbReference type="InterPro" id="IPR000432">
    <property type="entry name" value="DNA_mismatch_repair_MutS_C"/>
</dbReference>
<dbReference type="GO" id="GO:0006298">
    <property type="term" value="P:mismatch repair"/>
    <property type="evidence" value="ECO:0007669"/>
    <property type="project" value="InterPro"/>
</dbReference>
<evidence type="ECO:0000256" key="6">
    <source>
        <dbReference type="ARBA" id="ARBA00023204"/>
    </source>
</evidence>
<feature type="region of interest" description="Disordered" evidence="8">
    <location>
        <begin position="1"/>
        <end position="67"/>
    </location>
</feature>
<reference evidence="10" key="3">
    <citation type="submission" date="2020-12" db="UniProtKB">
        <authorList>
            <consortium name="EnsemblPlants"/>
        </authorList>
    </citation>
    <scope>IDENTIFICATION</scope>
</reference>
<dbReference type="InterPro" id="IPR007695">
    <property type="entry name" value="DNA_mismatch_repair_MutS-lik_N"/>
</dbReference>